<comment type="caution">
    <text evidence="2">The sequence shown here is derived from an EMBL/GenBank/DDBJ whole genome shotgun (WGS) entry which is preliminary data.</text>
</comment>
<proteinExistence type="predicted"/>
<evidence type="ECO:0000313" key="3">
    <source>
        <dbReference type="Proteomes" id="UP000807353"/>
    </source>
</evidence>
<accession>A0A9P5YD43</accession>
<reference evidence="2" key="1">
    <citation type="submission" date="2020-11" db="EMBL/GenBank/DDBJ databases">
        <authorList>
            <consortium name="DOE Joint Genome Institute"/>
            <person name="Ahrendt S."/>
            <person name="Riley R."/>
            <person name="Andreopoulos W."/>
            <person name="Labutti K."/>
            <person name="Pangilinan J."/>
            <person name="Ruiz-Duenas F.J."/>
            <person name="Barrasa J.M."/>
            <person name="Sanchez-Garcia M."/>
            <person name="Camarero S."/>
            <person name="Miyauchi S."/>
            <person name="Serrano A."/>
            <person name="Linde D."/>
            <person name="Babiker R."/>
            <person name="Drula E."/>
            <person name="Ayuso-Fernandez I."/>
            <person name="Pacheco R."/>
            <person name="Padilla G."/>
            <person name="Ferreira P."/>
            <person name="Barriuso J."/>
            <person name="Kellner H."/>
            <person name="Castanera R."/>
            <person name="Alfaro M."/>
            <person name="Ramirez L."/>
            <person name="Pisabarro A.G."/>
            <person name="Kuo A."/>
            <person name="Tritt A."/>
            <person name="Lipzen A."/>
            <person name="He G."/>
            <person name="Yan M."/>
            <person name="Ng V."/>
            <person name="Cullen D."/>
            <person name="Martin F."/>
            <person name="Rosso M.-N."/>
            <person name="Henrissat B."/>
            <person name="Hibbett D."/>
            <person name="Martinez A.T."/>
            <person name="Grigoriev I.V."/>
        </authorList>
    </citation>
    <scope>NUCLEOTIDE SEQUENCE</scope>
    <source>
        <strain evidence="2">CBS 247.69</strain>
    </source>
</reference>
<dbReference type="EMBL" id="MU150235">
    <property type="protein sequence ID" value="KAF9467778.1"/>
    <property type="molecule type" value="Genomic_DNA"/>
</dbReference>
<dbReference type="Proteomes" id="UP000807353">
    <property type="component" value="Unassembled WGS sequence"/>
</dbReference>
<evidence type="ECO:0000313" key="2">
    <source>
        <dbReference type="EMBL" id="KAF9467778.1"/>
    </source>
</evidence>
<dbReference type="OrthoDB" id="3062801at2759"/>
<gene>
    <name evidence="2" type="ORF">BDZ94DRAFT_1247691</name>
</gene>
<feature type="compositionally biased region" description="Basic and acidic residues" evidence="1">
    <location>
        <begin position="180"/>
        <end position="192"/>
    </location>
</feature>
<feature type="region of interest" description="Disordered" evidence="1">
    <location>
        <begin position="264"/>
        <end position="310"/>
    </location>
</feature>
<protein>
    <submittedName>
        <fullName evidence="2">Uncharacterized protein</fullName>
    </submittedName>
</protein>
<keyword evidence="3" id="KW-1185">Reference proteome</keyword>
<feature type="compositionally biased region" description="Basic and acidic residues" evidence="1">
    <location>
        <begin position="133"/>
        <end position="149"/>
    </location>
</feature>
<name>A0A9P5YD43_9AGAR</name>
<feature type="compositionally biased region" description="Polar residues" evidence="1">
    <location>
        <begin position="267"/>
        <end position="277"/>
    </location>
</feature>
<feature type="compositionally biased region" description="Polar residues" evidence="1">
    <location>
        <begin position="156"/>
        <end position="173"/>
    </location>
</feature>
<organism evidence="2 3">
    <name type="scientific">Collybia nuda</name>
    <dbReference type="NCBI Taxonomy" id="64659"/>
    <lineage>
        <taxon>Eukaryota</taxon>
        <taxon>Fungi</taxon>
        <taxon>Dikarya</taxon>
        <taxon>Basidiomycota</taxon>
        <taxon>Agaricomycotina</taxon>
        <taxon>Agaricomycetes</taxon>
        <taxon>Agaricomycetidae</taxon>
        <taxon>Agaricales</taxon>
        <taxon>Tricholomatineae</taxon>
        <taxon>Clitocybaceae</taxon>
        <taxon>Collybia</taxon>
    </lineage>
</organism>
<sequence>MRRGTKALLCQEYLPGFHESPAFAIYLVDWNSPGNLPFRLVDRFSAVPEGLERIDIFDPPTLHSSRSRILGRTSIFSTRHPREGRVHFGVSLRSNDPPQEPIVAPPLATRASYESSRRSRSRSPSPPSTPVHYQDDRLRQRSRGREPSPRNRQPHRSQSSIRHSNTTTNSELLPSSWPLSREHETVEGPSMRERRRRSLPIIEVTYDIPNQPSQPHMGTMEIPPTPAVVIHPPPVSITRSRSRPVSMLSPLSLALRSSIRRRDSIDTPYQSDASSLVYQRRHSVEPPGEDLETDPQGHHQPTPPAAVPVSEPNNISQVQPLALDTDATTDILRGPWTRDLMSLHNLTTI</sequence>
<evidence type="ECO:0000256" key="1">
    <source>
        <dbReference type="SAM" id="MobiDB-lite"/>
    </source>
</evidence>
<dbReference type="AlphaFoldDB" id="A0A9P5YD43"/>
<feature type="region of interest" description="Disordered" evidence="1">
    <location>
        <begin position="89"/>
        <end position="198"/>
    </location>
</feature>